<dbReference type="EMBL" id="CACTIH010005442">
    <property type="protein sequence ID" value="CAA2992806.1"/>
    <property type="molecule type" value="Genomic_DNA"/>
</dbReference>
<dbReference type="PANTHER" id="PTHR31623">
    <property type="entry name" value="F21J9.9"/>
    <property type="match status" value="1"/>
</dbReference>
<proteinExistence type="inferred from homology"/>
<keyword evidence="5" id="KW-1185">Reference proteome</keyword>
<dbReference type="InterPro" id="IPR023213">
    <property type="entry name" value="CAT-like_dom_sf"/>
</dbReference>
<evidence type="ECO:0000256" key="1">
    <source>
        <dbReference type="ARBA" id="ARBA00009861"/>
    </source>
</evidence>
<dbReference type="GO" id="GO:0016746">
    <property type="term" value="F:acyltransferase activity"/>
    <property type="evidence" value="ECO:0007669"/>
    <property type="project" value="UniProtKB-KW"/>
</dbReference>
<keyword evidence="2" id="KW-0808">Transferase</keyword>
<evidence type="ECO:0000313" key="5">
    <source>
        <dbReference type="Proteomes" id="UP000594638"/>
    </source>
</evidence>
<dbReference type="Pfam" id="PF02458">
    <property type="entry name" value="Transferase"/>
    <property type="match status" value="1"/>
</dbReference>
<evidence type="ECO:0000256" key="2">
    <source>
        <dbReference type="ARBA" id="ARBA00022679"/>
    </source>
</evidence>
<dbReference type="Gramene" id="OE9A047336T1">
    <property type="protein sequence ID" value="OE9A047336C1"/>
    <property type="gene ID" value="OE9A047336"/>
</dbReference>
<dbReference type="Gene3D" id="3.30.559.10">
    <property type="entry name" value="Chloramphenicol acetyltransferase-like domain"/>
    <property type="match status" value="2"/>
</dbReference>
<accession>A0A8S0SJL2</accession>
<keyword evidence="3" id="KW-0012">Acyltransferase</keyword>
<protein>
    <submittedName>
        <fullName evidence="4">Vinorine synthase-like</fullName>
    </submittedName>
</protein>
<name>A0A8S0SJL2_OLEEU</name>
<comment type="caution">
    <text evidence="4">The sequence shown here is derived from an EMBL/GenBank/DDBJ whole genome shotgun (WGS) entry which is preliminary data.</text>
</comment>
<dbReference type="Proteomes" id="UP000594638">
    <property type="component" value="Unassembled WGS sequence"/>
</dbReference>
<evidence type="ECO:0000313" key="4">
    <source>
        <dbReference type="EMBL" id="CAA2992806.1"/>
    </source>
</evidence>
<reference evidence="4 5" key="1">
    <citation type="submission" date="2019-12" db="EMBL/GenBank/DDBJ databases">
        <authorList>
            <person name="Alioto T."/>
            <person name="Alioto T."/>
            <person name="Gomez Garrido J."/>
        </authorList>
    </citation>
    <scope>NUCLEOTIDE SEQUENCE [LARGE SCALE GENOMIC DNA]</scope>
</reference>
<sequence length="424" mass="47615">MEGNVEIISKYMIKPSSPTSPHLKILKLSFLDQIAPPVYMPIIFFYQADELGSKHTDHAHNFQLLKQSLSNTLTLFYPLAGRIHENSYVDCNDAGAELIETRVHANVSDVIEEPHMQKLQQYLPVKPSSVVDAEAALLAVQINFFDCGGTVIGVCLSHKIADGTSLVTFIEAWAATCRGESKIMQSNFDLAALFPPKDFSTYNFRPSDTMTSEKIVTKRFVFDKDKLVSLKEAAAVGSELLVKNPTRVEAVSAYIWRHFIEMAKGKTEKEKMFAAVHAVNLRSRTSPPLPEHAFGNCWSIAFTLFTADDPSNLGYGDLITKLGGAIRKIDGDYIKQKKNEENWSRVKKLNDPSSKVEIELCNFSSWCRFPVYQVNYGWGEPLWVCTTTMPFKNVVLLMSTKTGDGIEAWVNMLEDDVDKLQIHE</sequence>
<comment type="similarity">
    <text evidence="1">Belongs to the plant acyltransferase family.</text>
</comment>
<gene>
    <name evidence="4" type="ORF">OLEA9_A047336</name>
</gene>
<dbReference type="OrthoDB" id="671439at2759"/>
<dbReference type="PANTHER" id="PTHR31623:SF110">
    <property type="entry name" value="VINORINE SYNTHASE-LIKE"/>
    <property type="match status" value="1"/>
</dbReference>
<evidence type="ECO:0000256" key="3">
    <source>
        <dbReference type="ARBA" id="ARBA00023315"/>
    </source>
</evidence>
<organism evidence="4 5">
    <name type="scientific">Olea europaea subsp. europaea</name>
    <dbReference type="NCBI Taxonomy" id="158383"/>
    <lineage>
        <taxon>Eukaryota</taxon>
        <taxon>Viridiplantae</taxon>
        <taxon>Streptophyta</taxon>
        <taxon>Embryophyta</taxon>
        <taxon>Tracheophyta</taxon>
        <taxon>Spermatophyta</taxon>
        <taxon>Magnoliopsida</taxon>
        <taxon>eudicotyledons</taxon>
        <taxon>Gunneridae</taxon>
        <taxon>Pentapetalae</taxon>
        <taxon>asterids</taxon>
        <taxon>lamiids</taxon>
        <taxon>Lamiales</taxon>
        <taxon>Oleaceae</taxon>
        <taxon>Oleeae</taxon>
        <taxon>Olea</taxon>
    </lineage>
</organism>
<dbReference type="AlphaFoldDB" id="A0A8S0SJL2"/>